<feature type="region of interest" description="Disordered" evidence="1">
    <location>
        <begin position="33"/>
        <end position="55"/>
    </location>
</feature>
<dbReference type="NCBIfam" id="NF033232">
    <property type="entry name" value="small_YtzI"/>
    <property type="match status" value="1"/>
</dbReference>
<evidence type="ECO:0000313" key="3">
    <source>
        <dbReference type="Proteomes" id="UP000030403"/>
    </source>
</evidence>
<keyword evidence="3" id="KW-1185">Reference proteome</keyword>
<dbReference type="Proteomes" id="UP000030403">
    <property type="component" value="Unassembled WGS sequence"/>
</dbReference>
<dbReference type="InterPro" id="IPR047753">
    <property type="entry name" value="YtzI-like"/>
</dbReference>
<feature type="compositionally biased region" description="Basic and acidic residues" evidence="1">
    <location>
        <begin position="46"/>
        <end position="55"/>
    </location>
</feature>
<comment type="caution">
    <text evidence="2">The sequence shown here is derived from an EMBL/GenBank/DDBJ whole genome shotgun (WGS) entry which is preliminary data.</text>
</comment>
<dbReference type="RefSeq" id="WP_154657307.1">
    <property type="nucleotide sequence ID" value="NZ_AULJ01000012.1"/>
</dbReference>
<evidence type="ECO:0000313" key="2">
    <source>
        <dbReference type="EMBL" id="KGX89565.1"/>
    </source>
</evidence>
<sequence length="55" mass="6195">MFTVLMVCLIIMVAVLGLTIATINKGYAYEHKVDPLPQDSPVDYNETDHEEKKAE</sequence>
<dbReference type="AlphaFoldDB" id="A0A0A5GEM6"/>
<protein>
    <recommendedName>
        <fullName evidence="4">Tumour necrosis factor receptor superfamily member 19</fullName>
    </recommendedName>
</protein>
<evidence type="ECO:0008006" key="4">
    <source>
        <dbReference type="Google" id="ProtNLM"/>
    </source>
</evidence>
<proteinExistence type="predicted"/>
<gene>
    <name evidence="2" type="ORF">N783_05600</name>
</gene>
<accession>A0A0A5GEM6</accession>
<dbReference type="OrthoDB" id="2680568at2"/>
<dbReference type="EMBL" id="AVPF01000014">
    <property type="protein sequence ID" value="KGX89565.1"/>
    <property type="molecule type" value="Genomic_DNA"/>
</dbReference>
<evidence type="ECO:0000256" key="1">
    <source>
        <dbReference type="SAM" id="MobiDB-lite"/>
    </source>
</evidence>
<name>A0A0A5GEM6_9BACI</name>
<organism evidence="2 3">
    <name type="scientific">Pontibacillus marinus BH030004 = DSM 16465</name>
    <dbReference type="NCBI Taxonomy" id="1385511"/>
    <lineage>
        <taxon>Bacteria</taxon>
        <taxon>Bacillati</taxon>
        <taxon>Bacillota</taxon>
        <taxon>Bacilli</taxon>
        <taxon>Bacillales</taxon>
        <taxon>Bacillaceae</taxon>
        <taxon>Pontibacillus</taxon>
    </lineage>
</organism>
<reference evidence="2 3" key="1">
    <citation type="submission" date="2013-08" db="EMBL/GenBank/DDBJ databases">
        <authorList>
            <person name="Huang J."/>
            <person name="Wang G."/>
        </authorList>
    </citation>
    <scope>NUCLEOTIDE SEQUENCE [LARGE SCALE GENOMIC DNA]</scope>
    <source>
        <strain evidence="2 3">BH030004</strain>
    </source>
</reference>